<dbReference type="SUPFAM" id="SSF89360">
    <property type="entry name" value="HesB-like domain"/>
    <property type="match status" value="1"/>
</dbReference>
<evidence type="ECO:0000313" key="3">
    <source>
        <dbReference type="Proteomes" id="UP001484239"/>
    </source>
</evidence>
<organism evidence="2 3">
    <name type="scientific">Gaopeijia maritima</name>
    <dbReference type="NCBI Taxonomy" id="3119007"/>
    <lineage>
        <taxon>Bacteria</taxon>
        <taxon>Pseudomonadati</taxon>
        <taxon>Gemmatimonadota</taxon>
        <taxon>Longimicrobiia</taxon>
        <taxon>Gaopeijiales</taxon>
        <taxon>Gaopeijiaceae</taxon>
        <taxon>Gaopeijia</taxon>
    </lineage>
</organism>
<feature type="domain" description="NIF system FeS cluster assembly NifU C-terminal" evidence="1">
    <location>
        <begin position="114"/>
        <end position="178"/>
    </location>
</feature>
<dbReference type="PANTHER" id="PTHR11178:SF51">
    <property type="entry name" value="FE_S BIOGENESIS PROTEIN NFUA"/>
    <property type="match status" value="1"/>
</dbReference>
<dbReference type="EMBL" id="JBBHLI010000006">
    <property type="protein sequence ID" value="MEK9501581.1"/>
    <property type="molecule type" value="Genomic_DNA"/>
</dbReference>
<dbReference type="Gene3D" id="3.30.300.130">
    <property type="entry name" value="Fe-S cluster assembly (FSCA)"/>
    <property type="match status" value="1"/>
</dbReference>
<comment type="caution">
    <text evidence="2">The sequence shown here is derived from an EMBL/GenBank/DDBJ whole genome shotgun (WGS) entry which is preliminary data.</text>
</comment>
<dbReference type="Gene3D" id="2.60.300.12">
    <property type="entry name" value="HesB-like domain"/>
    <property type="match status" value="1"/>
</dbReference>
<proteinExistence type="predicted"/>
<dbReference type="Proteomes" id="UP001484239">
    <property type="component" value="Unassembled WGS sequence"/>
</dbReference>
<accession>A0ABU9EA16</accession>
<protein>
    <submittedName>
        <fullName evidence="2">NifU family protein</fullName>
    </submittedName>
</protein>
<name>A0ABU9EA16_9BACT</name>
<keyword evidence="3" id="KW-1185">Reference proteome</keyword>
<sequence length="194" mass="20839">MLTFTDRAREMLGSFLDQGDGELEYLRIAMVGSPAAPEFELTLVSPGEQRDDEQKVEVGAITVLIADAQADRLEGATVDFVERVNESGFEVRPRVSGAAADLPTPTGPVADRVIEVLQDQVNPAIASHGGAINLVDVKGTEIYLEMSGGCQGCAMSRLTLRQGVERMLRQAIPELTAVHDITDHASGVNPYFEA</sequence>
<dbReference type="InterPro" id="IPR035903">
    <property type="entry name" value="HesB-like_dom_sf"/>
</dbReference>
<dbReference type="SUPFAM" id="SSF117916">
    <property type="entry name" value="Fe-S cluster assembly (FSCA) domain-like"/>
    <property type="match status" value="1"/>
</dbReference>
<evidence type="ECO:0000313" key="2">
    <source>
        <dbReference type="EMBL" id="MEK9501581.1"/>
    </source>
</evidence>
<dbReference type="InterPro" id="IPR034904">
    <property type="entry name" value="FSCA_dom_sf"/>
</dbReference>
<dbReference type="Pfam" id="PF01106">
    <property type="entry name" value="NifU"/>
    <property type="match status" value="1"/>
</dbReference>
<dbReference type="RefSeq" id="WP_405281485.1">
    <property type="nucleotide sequence ID" value="NZ_CP144380.1"/>
</dbReference>
<dbReference type="PANTHER" id="PTHR11178">
    <property type="entry name" value="IRON-SULFUR CLUSTER SCAFFOLD PROTEIN NFU-RELATED"/>
    <property type="match status" value="1"/>
</dbReference>
<gene>
    <name evidence="2" type="ORF">WI372_11375</name>
</gene>
<evidence type="ECO:0000259" key="1">
    <source>
        <dbReference type="Pfam" id="PF01106"/>
    </source>
</evidence>
<reference evidence="2 3" key="1">
    <citation type="submission" date="2024-02" db="EMBL/GenBank/DDBJ databases">
        <title>A novel Gemmatimonadota bacterium.</title>
        <authorList>
            <person name="Du Z.-J."/>
            <person name="Ye Y.-Q."/>
        </authorList>
    </citation>
    <scope>NUCLEOTIDE SEQUENCE [LARGE SCALE GENOMIC DNA]</scope>
    <source>
        <strain evidence="2 3">DH-20</strain>
    </source>
</reference>
<dbReference type="InterPro" id="IPR001075">
    <property type="entry name" value="NIF_FeS_clus_asmbl_NifU_C"/>
</dbReference>